<protein>
    <submittedName>
        <fullName evidence="2">Uncharacterized protein</fullName>
    </submittedName>
</protein>
<evidence type="ECO:0000256" key="1">
    <source>
        <dbReference type="SAM" id="Phobius"/>
    </source>
</evidence>
<gene>
    <name evidence="2" type="ORF">M011DRAFT_471681</name>
</gene>
<keyword evidence="1" id="KW-1133">Transmembrane helix</keyword>
<evidence type="ECO:0000313" key="3">
    <source>
        <dbReference type="Proteomes" id="UP000799440"/>
    </source>
</evidence>
<dbReference type="AlphaFoldDB" id="A0A6A6V082"/>
<keyword evidence="1" id="KW-0812">Transmembrane</keyword>
<keyword evidence="3" id="KW-1185">Reference proteome</keyword>
<proteinExistence type="predicted"/>
<name>A0A6A6V082_9PLEO</name>
<feature type="transmembrane region" description="Helical" evidence="1">
    <location>
        <begin position="338"/>
        <end position="359"/>
    </location>
</feature>
<sequence length="443" mass="49827">MNPVVRPLRAPARPICRLCDYALQQSPSRRSFLTATALKAPTHRRPTPRQRVQFPATTRRRYAEITQVQEMEPEIERPDLAGVSALSLRERTEQVERAIQAIINSDKVEPEEVTIAALNEIEAITRGAIALRAGLRRTPATKLNLRHSSASAILSLDTDDTPPEPAPARQEKSIRDQIAELPTPSHLSRLAEELILDPIVYISNAVLDKYVDVQKLLNRPRPIAEALYLFAHKPVPEVGSSPPRYKDKNPKSFKSHIPGAIAAKALDAAITAKDMECALTCIDHTYAAPAYMRWKWLSKAGPPFLGACSIPYVAYFIADSWKEYGGYIDEQSFKWRFFAGFMAYFYATGTLGFVALTTWSTHHVRVVWRPGQPLLMRWLREDERAALDKIAIAWGFTEDEKKGDEQGEEWDGLRQWCALRGMWLDKPELLPGMTAPTVSSGEL</sequence>
<reference evidence="2" key="1">
    <citation type="journal article" date="2020" name="Stud. Mycol.">
        <title>101 Dothideomycetes genomes: a test case for predicting lifestyles and emergence of pathogens.</title>
        <authorList>
            <person name="Haridas S."/>
            <person name="Albert R."/>
            <person name="Binder M."/>
            <person name="Bloem J."/>
            <person name="Labutti K."/>
            <person name="Salamov A."/>
            <person name="Andreopoulos B."/>
            <person name="Baker S."/>
            <person name="Barry K."/>
            <person name="Bills G."/>
            <person name="Bluhm B."/>
            <person name="Cannon C."/>
            <person name="Castanera R."/>
            <person name="Culley D."/>
            <person name="Daum C."/>
            <person name="Ezra D."/>
            <person name="Gonzalez J."/>
            <person name="Henrissat B."/>
            <person name="Kuo A."/>
            <person name="Liang C."/>
            <person name="Lipzen A."/>
            <person name="Lutzoni F."/>
            <person name="Magnuson J."/>
            <person name="Mondo S."/>
            <person name="Nolan M."/>
            <person name="Ohm R."/>
            <person name="Pangilinan J."/>
            <person name="Park H.-J."/>
            <person name="Ramirez L."/>
            <person name="Alfaro M."/>
            <person name="Sun H."/>
            <person name="Tritt A."/>
            <person name="Yoshinaga Y."/>
            <person name="Zwiers L.-H."/>
            <person name="Turgeon B."/>
            <person name="Goodwin S."/>
            <person name="Spatafora J."/>
            <person name="Crous P."/>
            <person name="Grigoriev I."/>
        </authorList>
    </citation>
    <scope>NUCLEOTIDE SEQUENCE</scope>
    <source>
        <strain evidence="2">CBS 119925</strain>
    </source>
</reference>
<accession>A0A6A6V082</accession>
<evidence type="ECO:0000313" key="2">
    <source>
        <dbReference type="EMBL" id="KAF2743144.1"/>
    </source>
</evidence>
<keyword evidence="1" id="KW-0472">Membrane</keyword>
<feature type="transmembrane region" description="Helical" evidence="1">
    <location>
        <begin position="300"/>
        <end position="318"/>
    </location>
</feature>
<dbReference type="OrthoDB" id="5360701at2759"/>
<organism evidence="2 3">
    <name type="scientific">Sporormia fimetaria CBS 119925</name>
    <dbReference type="NCBI Taxonomy" id="1340428"/>
    <lineage>
        <taxon>Eukaryota</taxon>
        <taxon>Fungi</taxon>
        <taxon>Dikarya</taxon>
        <taxon>Ascomycota</taxon>
        <taxon>Pezizomycotina</taxon>
        <taxon>Dothideomycetes</taxon>
        <taxon>Pleosporomycetidae</taxon>
        <taxon>Pleosporales</taxon>
        <taxon>Sporormiaceae</taxon>
        <taxon>Sporormia</taxon>
    </lineage>
</organism>
<dbReference type="Proteomes" id="UP000799440">
    <property type="component" value="Unassembled WGS sequence"/>
</dbReference>
<dbReference type="EMBL" id="MU006600">
    <property type="protein sequence ID" value="KAF2743144.1"/>
    <property type="molecule type" value="Genomic_DNA"/>
</dbReference>